<dbReference type="PROSITE" id="PS50006">
    <property type="entry name" value="FHA_DOMAIN"/>
    <property type="match status" value="1"/>
</dbReference>
<reference evidence="4" key="1">
    <citation type="submission" date="2022-11" db="EMBL/GenBank/DDBJ databases">
        <authorList>
            <person name="Morgan W.R."/>
            <person name="Tartar A."/>
        </authorList>
    </citation>
    <scope>NUCLEOTIDE SEQUENCE</scope>
    <source>
        <strain evidence="4">ARSEF 373</strain>
    </source>
</reference>
<reference evidence="4" key="2">
    <citation type="journal article" date="2023" name="Microbiol Resour">
        <title>Decontamination and Annotation of the Draft Genome Sequence of the Oomycete Lagenidium giganteum ARSEF 373.</title>
        <authorList>
            <person name="Morgan W.R."/>
            <person name="Tartar A."/>
        </authorList>
    </citation>
    <scope>NUCLEOTIDE SEQUENCE</scope>
    <source>
        <strain evidence="4">ARSEF 373</strain>
    </source>
</reference>
<name>A0AAV2YH18_9STRA</name>
<feature type="coiled-coil region" evidence="1">
    <location>
        <begin position="226"/>
        <end position="386"/>
    </location>
</feature>
<feature type="compositionally biased region" description="Low complexity" evidence="2">
    <location>
        <begin position="554"/>
        <end position="563"/>
    </location>
</feature>
<feature type="compositionally biased region" description="Polar residues" evidence="2">
    <location>
        <begin position="444"/>
        <end position="457"/>
    </location>
</feature>
<dbReference type="EMBL" id="DAKRPA010000320">
    <property type="protein sequence ID" value="DAZ93391.1"/>
    <property type="molecule type" value="Genomic_DNA"/>
</dbReference>
<evidence type="ECO:0000313" key="5">
    <source>
        <dbReference type="Proteomes" id="UP001146120"/>
    </source>
</evidence>
<accession>A0AAV2YH18</accession>
<evidence type="ECO:0000256" key="2">
    <source>
        <dbReference type="SAM" id="MobiDB-lite"/>
    </source>
</evidence>
<evidence type="ECO:0000256" key="1">
    <source>
        <dbReference type="SAM" id="Coils"/>
    </source>
</evidence>
<feature type="region of interest" description="Disordered" evidence="2">
    <location>
        <begin position="133"/>
        <end position="220"/>
    </location>
</feature>
<feature type="compositionally biased region" description="Low complexity" evidence="2">
    <location>
        <begin position="575"/>
        <end position="592"/>
    </location>
</feature>
<feature type="compositionally biased region" description="Acidic residues" evidence="2">
    <location>
        <begin position="593"/>
        <end position="609"/>
    </location>
</feature>
<dbReference type="Gene3D" id="2.60.200.20">
    <property type="match status" value="1"/>
</dbReference>
<evidence type="ECO:0000259" key="3">
    <source>
        <dbReference type="PROSITE" id="PS50006"/>
    </source>
</evidence>
<feature type="compositionally biased region" description="Low complexity" evidence="2">
    <location>
        <begin position="637"/>
        <end position="655"/>
    </location>
</feature>
<evidence type="ECO:0000313" key="4">
    <source>
        <dbReference type="EMBL" id="DAZ93391.1"/>
    </source>
</evidence>
<proteinExistence type="predicted"/>
<comment type="caution">
    <text evidence="4">The sequence shown here is derived from an EMBL/GenBank/DDBJ whole genome shotgun (WGS) entry which is preliminary data.</text>
</comment>
<organism evidence="4 5">
    <name type="scientific">Lagenidium giganteum</name>
    <dbReference type="NCBI Taxonomy" id="4803"/>
    <lineage>
        <taxon>Eukaryota</taxon>
        <taxon>Sar</taxon>
        <taxon>Stramenopiles</taxon>
        <taxon>Oomycota</taxon>
        <taxon>Peronosporomycetes</taxon>
        <taxon>Pythiales</taxon>
        <taxon>Pythiaceae</taxon>
    </lineage>
</organism>
<dbReference type="Pfam" id="PF00498">
    <property type="entry name" value="FHA"/>
    <property type="match status" value="1"/>
</dbReference>
<dbReference type="AlphaFoldDB" id="A0AAV2YH18"/>
<feature type="compositionally biased region" description="Basic and acidic residues" evidence="2">
    <location>
        <begin position="134"/>
        <end position="145"/>
    </location>
</feature>
<feature type="compositionally biased region" description="Acidic residues" evidence="2">
    <location>
        <begin position="507"/>
        <end position="519"/>
    </location>
</feature>
<feature type="region of interest" description="Disordered" evidence="2">
    <location>
        <begin position="431"/>
        <end position="691"/>
    </location>
</feature>
<feature type="compositionally biased region" description="Polar residues" evidence="2">
    <location>
        <begin position="662"/>
        <end position="679"/>
    </location>
</feature>
<keyword evidence="1" id="KW-0175">Coiled coil</keyword>
<feature type="compositionally biased region" description="Low complexity" evidence="2">
    <location>
        <begin position="203"/>
        <end position="218"/>
    </location>
</feature>
<dbReference type="InterPro" id="IPR008984">
    <property type="entry name" value="SMAD_FHA_dom_sf"/>
</dbReference>
<dbReference type="Proteomes" id="UP001146120">
    <property type="component" value="Unassembled WGS sequence"/>
</dbReference>
<dbReference type="SUPFAM" id="SSF57997">
    <property type="entry name" value="Tropomyosin"/>
    <property type="match status" value="1"/>
</dbReference>
<dbReference type="SUPFAM" id="SSF49879">
    <property type="entry name" value="SMAD/FHA domain"/>
    <property type="match status" value="1"/>
</dbReference>
<feature type="domain" description="FHA" evidence="3">
    <location>
        <begin position="36"/>
        <end position="91"/>
    </location>
</feature>
<dbReference type="SMART" id="SM00240">
    <property type="entry name" value="FHA"/>
    <property type="match status" value="1"/>
</dbReference>
<feature type="compositionally biased region" description="Basic and acidic residues" evidence="2">
    <location>
        <begin position="179"/>
        <end position="188"/>
    </location>
</feature>
<feature type="compositionally biased region" description="Acidic residues" evidence="2">
    <location>
        <begin position="469"/>
        <end position="481"/>
    </location>
</feature>
<protein>
    <recommendedName>
        <fullName evidence="3">FHA domain-containing protein</fullName>
    </recommendedName>
</protein>
<dbReference type="Gene3D" id="1.20.5.340">
    <property type="match status" value="1"/>
</dbReference>
<sequence>MAMDDAAAPLPWARFKLVSKDPAEESDHLYFKLTNNRIGRNPARTDIVLDKLFISGVHCIVKLEGTEEGGAPIVTLQDLSRNGVYVNEEIVGKGNTARLHANITVHFTKPGLQAKGVTPTVYKFELLKDGLTPENERLRHEHDRAVANTPRKGTPTAACPAAGRVAKSPTAGTATKRKRDAELQRVDDVEVTNTLSAHTATSEPPAKAARTTAAAPTSTEEELLTISKMQKANQGLRQRLQDFAAREEKLKEQFVAVQRQRETVVEQAAAAEREIHTLKASVNKQAAVLKDRERELQAAEQAKANMQEQLDTTTTELTAARKQITEHETKINGLEDERARLEEALMRMADEAAATTDQTKTLEEELKLAKQDVAKLQRVIESAQSRSEIVEEGKRGVREENAVLKTRLNSVVQLMKDVQNLVSRGTRMALDDSFDSQEEDARRTSQASLFSSEQSDPAPQLESYCADTQPDDDMDDEEATMDPETMPVVPASRGIRVAMTTVKETIVIDEEDEDADETEQPPATADVEETNMDDPALVPPTKAAASHAMATNDSTASSSAASSPVKERADDNVEAGTASASANSSSSSSSSDSENENENDDTDEGDDVAETSTAEVPEEEESREDNKENAPVKRATPHSSPASTTPPSKASPPTAKGWLPNLPTNLDESSESLPAQSDGGNVFDDETQLSD</sequence>
<feature type="compositionally biased region" description="Polar residues" evidence="2">
    <location>
        <begin position="191"/>
        <end position="202"/>
    </location>
</feature>
<keyword evidence="5" id="KW-1185">Reference proteome</keyword>
<dbReference type="InterPro" id="IPR000253">
    <property type="entry name" value="FHA_dom"/>
</dbReference>
<gene>
    <name evidence="4" type="ORF">N0F65_012448</name>
</gene>